<sequence length="372" mass="41455">MSELTASLEQLSSALIADATLCESALNLHIGETRIVIRSNSATLLEQLKRYFHHVVSDHGPVDIEILAIERPSPELPVDFIDWQRERGKTGRKDSFFDFPKGRLVRKVRTGMVFLQSGCMGIAAGPCLANDNQVVNFINAQYMNALQQQGWQTCHAAGLVYQNRAMAIAGFSGGGKSTLMLHTMENPEVQFMTNDRLFVRNVGGVAQAVGIPKMPRVNPGTLLHNERLLSILEPQRITELRALPREELWDLEEKYDVHIDACYGAERICHAAPLAAFLVLNWDRQSDEPLQFNEVDLSQRRDLLAAIMKSPGPFFQHAQGPFHQAQTPFDEAAYLQALQGVTIYEACGQVDFEALSDLYIDSLSVEQCAQAC</sequence>
<protein>
    <submittedName>
        <fullName evidence="1">GAK system HPr kinase</fullName>
    </submittedName>
</protein>
<evidence type="ECO:0000313" key="2">
    <source>
        <dbReference type="Proteomes" id="UP000196027"/>
    </source>
</evidence>
<keyword evidence="1" id="KW-0418">Kinase</keyword>
<accession>A0A1Y0IEV7</accession>
<evidence type="ECO:0000313" key="1">
    <source>
        <dbReference type="EMBL" id="ARU58790.1"/>
    </source>
</evidence>
<dbReference type="EMBL" id="CP021425">
    <property type="protein sequence ID" value="ARU58790.1"/>
    <property type="molecule type" value="Genomic_DNA"/>
</dbReference>
<dbReference type="NCBIfam" id="TIGR04355">
    <property type="entry name" value="HprK_rel_B"/>
    <property type="match status" value="1"/>
</dbReference>
<proteinExistence type="predicted"/>
<organism evidence="1 2">
    <name type="scientific">Oleiphilus messinensis</name>
    <dbReference type="NCBI Taxonomy" id="141451"/>
    <lineage>
        <taxon>Bacteria</taxon>
        <taxon>Pseudomonadati</taxon>
        <taxon>Pseudomonadota</taxon>
        <taxon>Gammaproteobacteria</taxon>
        <taxon>Oceanospirillales</taxon>
        <taxon>Oleiphilaceae</taxon>
        <taxon>Oleiphilus</taxon>
    </lineage>
</organism>
<dbReference type="KEGG" id="ome:OLMES_4801"/>
<gene>
    <name evidence="1" type="ORF">OLMES_4801</name>
</gene>
<dbReference type="OrthoDB" id="5443147at2"/>
<dbReference type="RefSeq" id="WP_087463529.1">
    <property type="nucleotide sequence ID" value="NZ_CP021425.1"/>
</dbReference>
<name>A0A1Y0IEV7_9GAMM</name>
<dbReference type="Proteomes" id="UP000196027">
    <property type="component" value="Chromosome"/>
</dbReference>
<dbReference type="InterPro" id="IPR027417">
    <property type="entry name" value="P-loop_NTPase"/>
</dbReference>
<reference evidence="1 2" key="1">
    <citation type="submission" date="2017-05" db="EMBL/GenBank/DDBJ databases">
        <title>Genomic insights into alkan degradation activity of Oleiphilus messinensis.</title>
        <authorList>
            <person name="Kozyavkin S.A."/>
            <person name="Slesarev A.I."/>
            <person name="Golyshin P.N."/>
            <person name="Korzhenkov A."/>
            <person name="Golyshina O.N."/>
            <person name="Toshchakov S.V."/>
        </authorList>
    </citation>
    <scope>NUCLEOTIDE SEQUENCE [LARGE SCALE GENOMIC DNA]</scope>
    <source>
        <strain evidence="1 2">ME102</strain>
    </source>
</reference>
<keyword evidence="1" id="KW-0808">Transferase</keyword>
<dbReference type="GO" id="GO:0016301">
    <property type="term" value="F:kinase activity"/>
    <property type="evidence" value="ECO:0007669"/>
    <property type="project" value="UniProtKB-KW"/>
</dbReference>
<dbReference type="Gene3D" id="3.40.50.300">
    <property type="entry name" value="P-loop containing nucleotide triphosphate hydrolases"/>
    <property type="match status" value="1"/>
</dbReference>
<dbReference type="AlphaFoldDB" id="A0A1Y0IEV7"/>
<dbReference type="InterPro" id="IPR027597">
    <property type="entry name" value="HprK-rel_B"/>
</dbReference>
<keyword evidence="2" id="KW-1185">Reference proteome</keyword>